<proteinExistence type="predicted"/>
<dbReference type="InterPro" id="IPR008928">
    <property type="entry name" value="6-hairpin_glycosidase_sf"/>
</dbReference>
<comment type="caution">
    <text evidence="2">The sequence shown here is derived from an EMBL/GenBank/DDBJ whole genome shotgun (WGS) entry which is preliminary data.</text>
</comment>
<evidence type="ECO:0000256" key="1">
    <source>
        <dbReference type="SAM" id="MobiDB-lite"/>
    </source>
</evidence>
<evidence type="ECO:0000313" key="2">
    <source>
        <dbReference type="EMBL" id="MDO6414627.1"/>
    </source>
</evidence>
<reference evidence="2" key="1">
    <citation type="submission" date="2023-07" db="EMBL/GenBank/DDBJ databases">
        <authorList>
            <person name="Kim M."/>
        </authorList>
    </citation>
    <scope>NUCLEOTIDE SEQUENCE</scope>
    <source>
        <strain evidence="2">BIUV-7</strain>
    </source>
</reference>
<evidence type="ECO:0000313" key="3">
    <source>
        <dbReference type="Proteomes" id="UP001169764"/>
    </source>
</evidence>
<organism evidence="2 3">
    <name type="scientific">Sphingomonas natans</name>
    <dbReference type="NCBI Taxonomy" id="3063330"/>
    <lineage>
        <taxon>Bacteria</taxon>
        <taxon>Pseudomonadati</taxon>
        <taxon>Pseudomonadota</taxon>
        <taxon>Alphaproteobacteria</taxon>
        <taxon>Sphingomonadales</taxon>
        <taxon>Sphingomonadaceae</taxon>
        <taxon>Sphingomonas</taxon>
    </lineage>
</organism>
<dbReference type="SUPFAM" id="SSF48208">
    <property type="entry name" value="Six-hairpin glycosidases"/>
    <property type="match status" value="1"/>
</dbReference>
<keyword evidence="3" id="KW-1185">Reference proteome</keyword>
<sequence length="139" mass="15281">MASLAQPAWADKQRYLTNCSDHPSFLMADGFIPGDRIDPKAMRRTLDAVARTWDLRQTWGWDYPMIAMTAARVGDREHAVDWLFVDRKNNQWGVTGMTPRVHLDGAADALKAGGAGGAQLADNPDGAGYRRAAETYSGE</sequence>
<dbReference type="Proteomes" id="UP001169764">
    <property type="component" value="Unassembled WGS sequence"/>
</dbReference>
<accession>A0ABT8Y9H0</accession>
<gene>
    <name evidence="2" type="ORF">Q4F19_09575</name>
</gene>
<feature type="region of interest" description="Disordered" evidence="1">
    <location>
        <begin position="116"/>
        <end position="139"/>
    </location>
</feature>
<dbReference type="EMBL" id="JAUOTP010000003">
    <property type="protein sequence ID" value="MDO6414627.1"/>
    <property type="molecule type" value="Genomic_DNA"/>
</dbReference>
<protein>
    <submittedName>
        <fullName evidence="2">Uncharacterized protein</fullName>
    </submittedName>
</protein>
<name>A0ABT8Y9H0_9SPHN</name>